<evidence type="ECO:0000256" key="1">
    <source>
        <dbReference type="ARBA" id="ARBA00004141"/>
    </source>
</evidence>
<dbReference type="SUPFAM" id="SSF57701">
    <property type="entry name" value="Zn2/Cys6 DNA-binding domain"/>
    <property type="match status" value="1"/>
</dbReference>
<dbReference type="NCBIfam" id="TIGR00879">
    <property type="entry name" value="SP"/>
    <property type="match status" value="1"/>
</dbReference>
<dbReference type="GO" id="GO:0016020">
    <property type="term" value="C:membrane"/>
    <property type="evidence" value="ECO:0007669"/>
    <property type="project" value="UniProtKB-SubCell"/>
</dbReference>
<evidence type="ECO:0000256" key="2">
    <source>
        <dbReference type="ARBA" id="ARBA00010992"/>
    </source>
</evidence>
<dbReference type="InterPro" id="IPR005828">
    <property type="entry name" value="MFS_sugar_transport-like"/>
</dbReference>
<evidence type="ECO:0000256" key="10">
    <source>
        <dbReference type="SAM" id="Phobius"/>
    </source>
</evidence>
<reference evidence="13 14" key="1">
    <citation type="journal article" date="2010" name="Genome Biol.">
        <title>A first genome assembly of the barley fungal pathogen Pyrenophora teres f. teres.</title>
        <authorList>
            <person name="Ellwood S.R."/>
            <person name="Liu Z."/>
            <person name="Syme R.A."/>
            <person name="Lai Z."/>
            <person name="Hane J.K."/>
            <person name="Keiper F."/>
            <person name="Moffat C.S."/>
            <person name="Oliver R.P."/>
            <person name="Friesen T.L."/>
        </authorList>
    </citation>
    <scope>NUCLEOTIDE SEQUENCE [LARGE SCALE GENOMIC DNA]</scope>
    <source>
        <strain evidence="13 14">0-1</strain>
    </source>
</reference>
<evidence type="ECO:0000313" key="14">
    <source>
        <dbReference type="Proteomes" id="UP000001067"/>
    </source>
</evidence>
<dbReference type="PROSITE" id="PS50048">
    <property type="entry name" value="ZN2_CY6_FUNGAL_2"/>
    <property type="match status" value="1"/>
</dbReference>
<sequence>MSNKITQQPMATQLMPPNEEAQHAADGEKSMSLIQAIKLYPKAVGWSVVLSSALIMEGYDLALLGSLYGSPQFNRKYGVLNAATGKYSVRASWQSALSNGARAGEVIGLFINGFVSERYCYRKTMIGALTAMTGFIFIIFFAPNVQTLVIGEVFCGIPWGMFQTLTTQYASEVAPVRLRPILTTFVNMCWVMGQFIAAGVNRACVQRPDQWAYRIPFAIQWIWPIPIMIGVFLAPESPWWHIRKDDRAGAKAALLRLTSPDKDPNFNADETITMIEHTNDLEKSMSEGTRWADLFKGSDLRRTEIVCFTWVAQTICGTNIMGYFAYFMQKAGLPTVQSFNMSMISLALGLIGTAGSWYLMQNFGRRSIHFYGGCTLFTILIVVGACSFAGTQASNWAIGAVLILFVFVYDFTIGPVTYSIVSEMSSTRLKAKTIVLARALYNISNIVVNVLTNYQLGDANWAWGAKTAFFWAGTCGCVVLWVYFRLPEPKGRTYGELDILFERRRYYVIDLGCHATRFDREVPIFPLASQRQFALDSSRGSTLMQNEISTKRTQVPKACDACRRRKVKCDGLCPCTKCFSTDLACTYNVPQKRGGNRGKVLNDLRAKQQPSPTATTFEGTTRIPHIENSSVTTTIVELPQDEFEALLNIYEDRIYTVVCLLDVSTLRAQYLQVNVSPYSRQLILAFCAYVANFGDFSDDSGAWSSYISLCRSPACYLDRAQHSQHTTRTAHPEPQLVYTSFFLYGAYAGQGSYLQAWYYLREATTLYLMLKSEWSSYPDWENEMKRRRLFWILFVSERAHSVRKNRPITLQITSSSPHIDEDTDPGLYYLTSLFRPLDERFFAVWNDSVQDCTQEWLLQPESDVRSALPPILNVSNEEIANIRISQLWLLIKLWELFPRFGFLSTDSIHECLTFRYPISIAKNLATLAMKLPIQSLRVHGVGMSEKVFDIACALADVLPFVQVTPSQLELNPVDYLKQLVLLLVKLPGGFTKFAPLLLIKVGELLPELMNPIKEAMDIQINFRHPMSPDSRFAYEEEVGQGLYAALRRAEQPGGKNVIQVSPSAKYLIVANIQKLQDPYQTSCRPANPAPSVS</sequence>
<dbReference type="GO" id="GO:0006351">
    <property type="term" value="P:DNA-templated transcription"/>
    <property type="evidence" value="ECO:0007669"/>
    <property type="project" value="InterPro"/>
</dbReference>
<feature type="transmembrane region" description="Helical" evidence="10">
    <location>
        <begin position="370"/>
        <end position="390"/>
    </location>
</feature>
<dbReference type="FunFam" id="1.20.1250.20:FF:000149">
    <property type="entry name" value="MFS transporter, SP family, general alpha glucoside:H+ symporter"/>
    <property type="match status" value="1"/>
</dbReference>
<evidence type="ECO:0000259" key="12">
    <source>
        <dbReference type="PROSITE" id="PS50850"/>
    </source>
</evidence>
<dbReference type="InterPro" id="IPR036259">
    <property type="entry name" value="MFS_trans_sf"/>
</dbReference>
<accession>E3RCT7</accession>
<feature type="transmembrane region" description="Helical" evidence="10">
    <location>
        <begin position="211"/>
        <end position="234"/>
    </location>
</feature>
<dbReference type="Proteomes" id="UP000001067">
    <property type="component" value="Unassembled WGS sequence"/>
</dbReference>
<keyword evidence="4 10" id="KW-0812">Transmembrane</keyword>
<dbReference type="InterPro" id="IPR003663">
    <property type="entry name" value="Sugar/inositol_transpt"/>
</dbReference>
<dbReference type="CDD" id="cd00067">
    <property type="entry name" value="GAL4"/>
    <property type="match status" value="1"/>
</dbReference>
<dbReference type="InterPro" id="IPR020846">
    <property type="entry name" value="MFS_dom"/>
</dbReference>
<comment type="subcellular location">
    <subcellularLocation>
        <location evidence="1">Membrane</location>
        <topology evidence="1">Multi-pass membrane protein</topology>
    </subcellularLocation>
</comment>
<feature type="compositionally biased region" description="Polar residues" evidence="9">
    <location>
        <begin position="1"/>
        <end position="11"/>
    </location>
</feature>
<dbReference type="GO" id="GO:0005351">
    <property type="term" value="F:carbohydrate:proton symporter activity"/>
    <property type="evidence" value="ECO:0007669"/>
    <property type="project" value="TreeGrafter"/>
</dbReference>
<dbReference type="SUPFAM" id="SSF103473">
    <property type="entry name" value="MFS general substrate transporter"/>
    <property type="match status" value="1"/>
</dbReference>
<keyword evidence="8" id="KW-0539">Nucleus</keyword>
<dbReference type="SMART" id="SM00906">
    <property type="entry name" value="Fungal_trans"/>
    <property type="match status" value="1"/>
</dbReference>
<dbReference type="CDD" id="cd12148">
    <property type="entry name" value="fungal_TF_MHR"/>
    <property type="match status" value="1"/>
</dbReference>
<dbReference type="Pfam" id="PF00172">
    <property type="entry name" value="Zn_clus"/>
    <property type="match status" value="1"/>
</dbReference>
<dbReference type="GO" id="GO:0003677">
    <property type="term" value="F:DNA binding"/>
    <property type="evidence" value="ECO:0007669"/>
    <property type="project" value="InterPro"/>
</dbReference>
<dbReference type="InterPro" id="IPR050360">
    <property type="entry name" value="MFS_Sugar_Transporters"/>
</dbReference>
<dbReference type="GO" id="GO:0000981">
    <property type="term" value="F:DNA-binding transcription factor activity, RNA polymerase II-specific"/>
    <property type="evidence" value="ECO:0007669"/>
    <property type="project" value="InterPro"/>
</dbReference>
<dbReference type="PROSITE" id="PS50850">
    <property type="entry name" value="MFS"/>
    <property type="match status" value="1"/>
</dbReference>
<feature type="region of interest" description="Disordered" evidence="9">
    <location>
        <begin position="1"/>
        <end position="22"/>
    </location>
</feature>
<dbReference type="EMBL" id="GL531915">
    <property type="protein sequence ID" value="EFQ96461.1"/>
    <property type="molecule type" value="Genomic_DNA"/>
</dbReference>
<dbReference type="Pfam" id="PF00083">
    <property type="entry name" value="Sugar_tr"/>
    <property type="match status" value="1"/>
</dbReference>
<feature type="transmembrane region" description="Helical" evidence="10">
    <location>
        <begin position="339"/>
        <end position="358"/>
    </location>
</feature>
<evidence type="ECO:0000256" key="3">
    <source>
        <dbReference type="ARBA" id="ARBA00022448"/>
    </source>
</evidence>
<dbReference type="GO" id="GO:0008270">
    <property type="term" value="F:zinc ion binding"/>
    <property type="evidence" value="ECO:0007669"/>
    <property type="project" value="InterPro"/>
</dbReference>
<evidence type="ECO:0000259" key="11">
    <source>
        <dbReference type="PROSITE" id="PS50048"/>
    </source>
</evidence>
<dbReference type="eggNOG" id="KOG0254">
    <property type="taxonomic scope" value="Eukaryota"/>
</dbReference>
<evidence type="ECO:0000256" key="8">
    <source>
        <dbReference type="ARBA" id="ARBA00023242"/>
    </source>
</evidence>
<evidence type="ECO:0000256" key="7">
    <source>
        <dbReference type="ARBA" id="ARBA00023136"/>
    </source>
</evidence>
<keyword evidence="6 10" id="KW-1133">Transmembrane helix</keyword>
<feature type="transmembrane region" description="Helical" evidence="10">
    <location>
        <begin position="396"/>
        <end position="421"/>
    </location>
</feature>
<evidence type="ECO:0000256" key="6">
    <source>
        <dbReference type="ARBA" id="ARBA00022989"/>
    </source>
</evidence>
<keyword evidence="14" id="KW-1185">Reference proteome</keyword>
<dbReference type="KEGG" id="pte:PTT_00981"/>
<dbReference type="AlphaFoldDB" id="E3RCT7"/>
<dbReference type="InterPro" id="IPR001138">
    <property type="entry name" value="Zn2Cys6_DnaBD"/>
</dbReference>
<keyword evidence="3" id="KW-0813">Transport</keyword>
<feature type="transmembrane region" description="Helical" evidence="10">
    <location>
        <begin position="463"/>
        <end position="484"/>
    </location>
</feature>
<evidence type="ECO:0000256" key="5">
    <source>
        <dbReference type="ARBA" id="ARBA00022723"/>
    </source>
</evidence>
<feature type="transmembrane region" description="Helical" evidence="10">
    <location>
        <begin position="124"/>
        <end position="142"/>
    </location>
</feature>
<dbReference type="OrthoDB" id="6612291at2759"/>
<protein>
    <submittedName>
        <fullName evidence="13">Uncharacterized protein</fullName>
    </submittedName>
</protein>
<evidence type="ECO:0000256" key="4">
    <source>
        <dbReference type="ARBA" id="ARBA00022692"/>
    </source>
</evidence>
<proteinExistence type="inferred from homology"/>
<dbReference type="InterPro" id="IPR007219">
    <property type="entry name" value="XnlR_reg_dom"/>
</dbReference>
<feature type="domain" description="Zn(2)-C6 fungal-type" evidence="11">
    <location>
        <begin position="558"/>
        <end position="587"/>
    </location>
</feature>
<organism evidence="14">
    <name type="scientific">Pyrenophora teres f. teres (strain 0-1)</name>
    <name type="common">Barley net blotch fungus</name>
    <name type="synonym">Drechslera teres f. teres</name>
    <dbReference type="NCBI Taxonomy" id="861557"/>
    <lineage>
        <taxon>Eukaryota</taxon>
        <taxon>Fungi</taxon>
        <taxon>Dikarya</taxon>
        <taxon>Ascomycota</taxon>
        <taxon>Pezizomycotina</taxon>
        <taxon>Dothideomycetes</taxon>
        <taxon>Pleosporomycetidae</taxon>
        <taxon>Pleosporales</taxon>
        <taxon>Pleosporineae</taxon>
        <taxon>Pleosporaceae</taxon>
        <taxon>Pyrenophora</taxon>
    </lineage>
</organism>
<name>E3RCT7_PYRTT</name>
<feature type="transmembrane region" description="Helical" evidence="10">
    <location>
        <begin position="305"/>
        <end position="327"/>
    </location>
</feature>
<dbReference type="InterPro" id="IPR036864">
    <property type="entry name" value="Zn2-C6_fun-type_DNA-bd_sf"/>
</dbReference>
<dbReference type="Gene3D" id="1.20.1250.20">
    <property type="entry name" value="MFS general substrate transporter like domains"/>
    <property type="match status" value="1"/>
</dbReference>
<evidence type="ECO:0000256" key="9">
    <source>
        <dbReference type="SAM" id="MobiDB-lite"/>
    </source>
</evidence>
<evidence type="ECO:0000313" key="13">
    <source>
        <dbReference type="EMBL" id="EFQ96461.1"/>
    </source>
</evidence>
<comment type="similarity">
    <text evidence="2">Belongs to the major facilitator superfamily. Sugar transporter (TC 2.A.1.1) family.</text>
</comment>
<dbReference type="PANTHER" id="PTHR48022">
    <property type="entry name" value="PLASTIDIC GLUCOSE TRANSPORTER 4"/>
    <property type="match status" value="1"/>
</dbReference>
<feature type="domain" description="Major facilitator superfamily (MFS) profile" evidence="12">
    <location>
        <begin position="46"/>
        <end position="490"/>
    </location>
</feature>
<dbReference type="SMART" id="SM00066">
    <property type="entry name" value="GAL4"/>
    <property type="match status" value="1"/>
</dbReference>
<dbReference type="HOGENOM" id="CLU_009811_0_0_1"/>
<dbReference type="PROSITE" id="PS00217">
    <property type="entry name" value="SUGAR_TRANSPORT_2"/>
    <property type="match status" value="1"/>
</dbReference>
<gene>
    <name evidence="13" type="ORF">PTT_00981</name>
</gene>
<keyword evidence="7 10" id="KW-0472">Membrane</keyword>
<dbReference type="Gene3D" id="4.10.240.10">
    <property type="entry name" value="Zn(2)-C6 fungal-type DNA-binding domain"/>
    <property type="match status" value="1"/>
</dbReference>
<feature type="transmembrane region" description="Helical" evidence="10">
    <location>
        <begin position="433"/>
        <end position="451"/>
    </location>
</feature>
<dbReference type="PROSITE" id="PS00463">
    <property type="entry name" value="ZN2_CY6_FUNGAL_1"/>
    <property type="match status" value="1"/>
</dbReference>
<dbReference type="InterPro" id="IPR005829">
    <property type="entry name" value="Sugar_transporter_CS"/>
</dbReference>
<keyword evidence="5" id="KW-0479">Metal-binding</keyword>
<dbReference type="PANTHER" id="PTHR48022:SF76">
    <property type="entry name" value="MALTOSE PERMEASE, PUTATIVE (AFU_ORTHOLOGUE AFUA_8G07240)-RELATED"/>
    <property type="match status" value="1"/>
</dbReference>